<gene>
    <name evidence="2" type="primary">085R</name>
    <name evidence="2" type="ORF">IIV31_085R</name>
</gene>
<dbReference type="GeneID" id="19738669"/>
<evidence type="ECO:0000313" key="3">
    <source>
        <dbReference type="Proteomes" id="UP000114278"/>
    </source>
</evidence>
<dbReference type="KEGG" id="vg:19738669"/>
<organism evidence="2 3">
    <name type="scientific">Armadillidium vulgare iridescent virus</name>
    <dbReference type="NCBI Taxonomy" id="72201"/>
    <lineage>
        <taxon>Viruses</taxon>
        <taxon>Varidnaviria</taxon>
        <taxon>Bamfordvirae</taxon>
        <taxon>Nucleocytoviricota</taxon>
        <taxon>Megaviricetes</taxon>
        <taxon>Pimascovirales</taxon>
        <taxon>Pimascovirales incertae sedis</taxon>
        <taxon>Iridoviridae</taxon>
        <taxon>Betairidovirinae</taxon>
        <taxon>Iridovirus</taxon>
        <taxon>Iridovirus armadillidium1</taxon>
        <taxon>Invertebrate iridescent virus 31</taxon>
    </lineage>
</organism>
<reference evidence="2 3" key="1">
    <citation type="journal article" date="2014" name="J. Gen. Virol.">
        <title>Genome sequence of a crustacean iridovirus, IIV31, isolated from the pill bug, Armadillidium vulgare.</title>
        <authorList>
            <person name="Piegu B."/>
            <person name="Guizard S."/>
            <person name="Yeping T."/>
            <person name="Cruaud C."/>
            <person name="Asgari S."/>
            <person name="Bideshi D.K."/>
            <person name="Federici B.A."/>
            <person name="Bigot Y."/>
        </authorList>
    </citation>
    <scope>NUCLEOTIDE SEQUENCE [LARGE SCALE GENOMIC DNA]</scope>
</reference>
<evidence type="ECO:0000256" key="1">
    <source>
        <dbReference type="SAM" id="MobiDB-lite"/>
    </source>
</evidence>
<accession>A0A068QKA6</accession>
<dbReference type="RefSeq" id="YP_009046699.1">
    <property type="nucleotide sequence ID" value="NC_024451.1"/>
</dbReference>
<keyword evidence="3" id="KW-1185">Reference proteome</keyword>
<dbReference type="EMBL" id="HF920637">
    <property type="protein sequence ID" value="CCV02457.1"/>
    <property type="molecule type" value="Genomic_DNA"/>
</dbReference>
<name>A0A068QKA6_9VIRU</name>
<feature type="region of interest" description="Disordered" evidence="1">
    <location>
        <begin position="198"/>
        <end position="222"/>
    </location>
</feature>
<evidence type="ECO:0000313" key="2">
    <source>
        <dbReference type="EMBL" id="CCV02457.1"/>
    </source>
</evidence>
<dbReference type="Proteomes" id="UP000114278">
    <property type="component" value="Segment"/>
</dbReference>
<sequence>MSQHTMWKDFVEKLSASLGSPDEDTPFSSNEELKTIIQKFIDGGLNKFDMFKDLLNTLIENQRYAMEFLNDREFIELFDFDFPDSYIDIFQIKVDEGWSLDFEDYARSCEIASEVIDIFWSKMSLSVQQQLKHKTDCISLEGLEAEWYFDCSTGRSTGDLTQMFWTHLKFSSKVLNPYYGTEKCRCEMFSCHPCSERQGRERERKERERKENQECENQEGKEYDNESYLAYLQRNQ</sequence>
<proteinExistence type="predicted"/>
<protein>
    <submittedName>
        <fullName evidence="2">Uncharacterized protein</fullName>
    </submittedName>
</protein>